<keyword evidence="1" id="KW-0472">Membrane</keyword>
<dbReference type="AlphaFoldDB" id="A0A2H0C288"/>
<feature type="transmembrane region" description="Helical" evidence="1">
    <location>
        <begin position="303"/>
        <end position="322"/>
    </location>
</feature>
<proteinExistence type="predicted"/>
<comment type="caution">
    <text evidence="2">The sequence shown here is derived from an EMBL/GenBank/DDBJ whole genome shotgun (WGS) entry which is preliminary data.</text>
</comment>
<keyword evidence="1" id="KW-1133">Transmembrane helix</keyword>
<gene>
    <name evidence="2" type="ORF">COW96_05365</name>
</gene>
<accession>A0A2H0C288</accession>
<reference evidence="2 3" key="1">
    <citation type="submission" date="2017-09" db="EMBL/GenBank/DDBJ databases">
        <title>Depth-based differentiation of microbial function through sediment-hosted aquifers and enrichment of novel symbionts in the deep terrestrial subsurface.</title>
        <authorList>
            <person name="Probst A.J."/>
            <person name="Ladd B."/>
            <person name="Jarett J.K."/>
            <person name="Geller-Mcgrath D.E."/>
            <person name="Sieber C.M."/>
            <person name="Emerson J.B."/>
            <person name="Anantharaman K."/>
            <person name="Thomas B.C."/>
            <person name="Malmstrom R."/>
            <person name="Stieglmeier M."/>
            <person name="Klingl A."/>
            <person name="Woyke T."/>
            <person name="Ryan C.M."/>
            <person name="Banfield J.F."/>
        </authorList>
    </citation>
    <scope>NUCLEOTIDE SEQUENCE [LARGE SCALE GENOMIC DNA]</scope>
    <source>
        <strain evidence="2">CG22_combo_CG10-13_8_21_14_all_33_16</strain>
    </source>
</reference>
<dbReference type="EMBL" id="PCTD01000234">
    <property type="protein sequence ID" value="PIP63931.1"/>
    <property type="molecule type" value="Genomic_DNA"/>
</dbReference>
<dbReference type="Proteomes" id="UP000230802">
    <property type="component" value="Unassembled WGS sequence"/>
</dbReference>
<keyword evidence="1" id="KW-0812">Transmembrane</keyword>
<feature type="transmembrane region" description="Helical" evidence="1">
    <location>
        <begin position="147"/>
        <end position="165"/>
    </location>
</feature>
<feature type="transmembrane region" description="Helical" evidence="1">
    <location>
        <begin position="334"/>
        <end position="356"/>
    </location>
</feature>
<evidence type="ECO:0000313" key="3">
    <source>
        <dbReference type="Proteomes" id="UP000230802"/>
    </source>
</evidence>
<feature type="transmembrane region" description="Helical" evidence="1">
    <location>
        <begin position="278"/>
        <end position="296"/>
    </location>
</feature>
<evidence type="ECO:0000256" key="1">
    <source>
        <dbReference type="SAM" id="Phobius"/>
    </source>
</evidence>
<feature type="transmembrane region" description="Helical" evidence="1">
    <location>
        <begin position="20"/>
        <end position="39"/>
    </location>
</feature>
<protein>
    <submittedName>
        <fullName evidence="2">Uncharacterized protein</fullName>
    </submittedName>
</protein>
<organism evidence="2 3">
    <name type="scientific">Candidatus Roizmanbacteria bacterium CG22_combo_CG10-13_8_21_14_all_33_16</name>
    <dbReference type="NCBI Taxonomy" id="1974859"/>
    <lineage>
        <taxon>Bacteria</taxon>
        <taxon>Candidatus Roizmaniibacteriota</taxon>
    </lineage>
</organism>
<name>A0A2H0C288_9BACT</name>
<sequence>MRHSQSMIIPRSLSLKKSKLRDILFLTLILLLGLAIRLYKLDSIPAEMWGDVNTQFSQVLKIQNSGFYTTYEAGSDGPFFPHIAYLFSLLFGLSFYTLKLTSVFGGLLLIITTYLYSKELFKNKYIGIISAFFATTSFWALSMSRQAKPHIFIPVFISLALYFALKKKKAIAGILLGIGLYTQTAYWGAVLIFWYQPLILLYSLLTSIPFYFDFISHPDKLLSPSTYLGEKVVLPTISNAPQMIIKIVNNYARNFMGNFINGDPVFRQNISGQASFDLISGLLLILGIVLIFKSIVIKKNKKLLYFLFFPYLLIQLPAVIDIKHPLSTPNIGRTIGILPLLLSVISYALYEITVLIKKRYFKFIFLFTMISSIFIINNYRYFVLYPKGLPNNNVPFGKVIAKYIDTIPISTKTIIINCCWGEWGQPEPLSIIYSLEKTSKRSISFINNFNYCEGDRPLLIITDPNQSQLDESIKNCYQSNNIKTQLLNEKNVPVAKIFRIN</sequence>
<feature type="transmembrane region" description="Helical" evidence="1">
    <location>
        <begin position="123"/>
        <end position="141"/>
    </location>
</feature>
<feature type="transmembrane region" description="Helical" evidence="1">
    <location>
        <begin position="363"/>
        <end position="382"/>
    </location>
</feature>
<evidence type="ECO:0000313" key="2">
    <source>
        <dbReference type="EMBL" id="PIP63931.1"/>
    </source>
</evidence>
<feature type="transmembrane region" description="Helical" evidence="1">
    <location>
        <begin position="83"/>
        <end position="111"/>
    </location>
</feature>